<feature type="domain" description="RRM" evidence="4">
    <location>
        <begin position="1"/>
        <end position="70"/>
    </location>
</feature>
<dbReference type="STRING" id="15368.I1IA98"/>
<evidence type="ECO:0008006" key="9">
    <source>
        <dbReference type="Google" id="ProtNLM"/>
    </source>
</evidence>
<dbReference type="OrthoDB" id="5970at2759"/>
<dbReference type="RefSeq" id="XP_010235501.1">
    <property type="nucleotide sequence ID" value="XM_010237199.3"/>
</dbReference>
<dbReference type="Gramene" id="KQJ99754">
    <property type="protein sequence ID" value="KQJ99754"/>
    <property type="gene ID" value="BRADI_3g45070v3"/>
</dbReference>
<dbReference type="EMBL" id="CM000882">
    <property type="protein sequence ID" value="KQJ99756.1"/>
    <property type="molecule type" value="Genomic_DNA"/>
</dbReference>
<dbReference type="InterPro" id="IPR000504">
    <property type="entry name" value="RRM_dom"/>
</dbReference>
<dbReference type="RefSeq" id="XP_024317515.1">
    <property type="nucleotide sequence ID" value="XM_024461747.1"/>
</dbReference>
<dbReference type="EnsemblPlants" id="KQJ99753">
    <property type="protein sequence ID" value="KQJ99753"/>
    <property type="gene ID" value="BRADI_3g45070v3"/>
</dbReference>
<evidence type="ECO:0000259" key="5">
    <source>
        <dbReference type="PROSITE" id="PS50158"/>
    </source>
</evidence>
<dbReference type="EnsemblPlants" id="KQJ99755">
    <property type="protein sequence ID" value="KQJ99755"/>
    <property type="gene ID" value="BRADI_3g45070v3"/>
</dbReference>
<dbReference type="PROSITE" id="PS50158">
    <property type="entry name" value="ZF_CCHC"/>
    <property type="match status" value="1"/>
</dbReference>
<keyword evidence="8" id="KW-1185">Reference proteome</keyword>
<dbReference type="InterPro" id="IPR012677">
    <property type="entry name" value="Nucleotide-bd_a/b_plait_sf"/>
</dbReference>
<feature type="compositionally biased region" description="Acidic residues" evidence="3">
    <location>
        <begin position="135"/>
        <end position="145"/>
    </location>
</feature>
<dbReference type="SUPFAM" id="SSF54928">
    <property type="entry name" value="RNA-binding domain, RBD"/>
    <property type="match status" value="1"/>
</dbReference>
<feature type="compositionally biased region" description="Basic and acidic residues" evidence="3">
    <location>
        <begin position="160"/>
        <end position="181"/>
    </location>
</feature>
<dbReference type="Gramene" id="KQJ99755">
    <property type="protein sequence ID" value="KQJ99755"/>
    <property type="gene ID" value="BRADI_3g45070v3"/>
</dbReference>
<dbReference type="RefSeq" id="XP_024317511.1">
    <property type="nucleotide sequence ID" value="XM_024461743.1"/>
</dbReference>
<dbReference type="HOGENOM" id="CLU_418809_0_0_1"/>
<dbReference type="AlphaFoldDB" id="I1IA98"/>
<dbReference type="Pfam" id="PF00098">
    <property type="entry name" value="zf-CCHC"/>
    <property type="match status" value="1"/>
</dbReference>
<dbReference type="RefSeq" id="XP_024317513.1">
    <property type="nucleotide sequence ID" value="XM_024461745.1"/>
</dbReference>
<dbReference type="OMA" id="KNICGEP"/>
<evidence type="ECO:0000313" key="8">
    <source>
        <dbReference type="Proteomes" id="UP000008810"/>
    </source>
</evidence>
<feature type="region of interest" description="Disordered" evidence="3">
    <location>
        <begin position="507"/>
        <end position="530"/>
    </location>
</feature>
<dbReference type="GO" id="GO:0008270">
    <property type="term" value="F:zinc ion binding"/>
    <property type="evidence" value="ECO:0007669"/>
    <property type="project" value="UniProtKB-KW"/>
</dbReference>
<dbReference type="EnsemblPlants" id="KQJ99756">
    <property type="protein sequence ID" value="KQJ99756"/>
    <property type="gene ID" value="BRADI_3g45070v3"/>
</dbReference>
<name>I1IA98_BRADI</name>
<dbReference type="Gramene" id="KQJ99756">
    <property type="protein sequence ID" value="KQJ99756"/>
    <property type="gene ID" value="BRADI_3g45070v3"/>
</dbReference>
<dbReference type="EMBL" id="CM000882">
    <property type="protein sequence ID" value="KQJ99754.1"/>
    <property type="molecule type" value="Genomic_DNA"/>
</dbReference>
<dbReference type="SMART" id="SM00360">
    <property type="entry name" value="RRM"/>
    <property type="match status" value="1"/>
</dbReference>
<reference evidence="6 7" key="1">
    <citation type="journal article" date="2010" name="Nature">
        <title>Genome sequencing and analysis of the model grass Brachypodium distachyon.</title>
        <authorList>
            <consortium name="International Brachypodium Initiative"/>
        </authorList>
    </citation>
    <scope>NUCLEOTIDE SEQUENCE [LARGE SCALE GENOMIC DNA]</scope>
    <source>
        <strain evidence="6">Bd21</strain>
        <strain evidence="7">cv. Bd21</strain>
    </source>
</reference>
<sequence length="628" mass="69558">MSLHIGRLSSHVRQGYLEHLFQAFGRCTVKLKNGYGFAVFDSSDDAARALRELHGKPVCGERITVNWSKHQPKFSLSSRRSSRFIESSHGRRSKDGVGSLRFSEPADQKNHHTSNATSCNPDGAAEKRSDQNAEGLEDVGDDEDPGEMKMGDGGTSDANAIEHDRWGDAGKGNHGEDGDDFDRFEPYHGYGKKEEKEKIGKADHGHFSEVWQNHPVEHFDLNHDKPKYCPTCYNCGSAGHVTRNCSEEAVGKFKTLGGGLILKEKQKPGPRRFGSPLKRRPEFHVDPMIQAHHRVQDNRKPVSDGTGRAPRLSDVSRLNRRHTPYSQNVPNVPKEAQIGNIGNKSKRSREPSLSSDRSSAYSRSRSSCSHSRAQSPSHSANYSSKSSQPIQPEGLKLRSISNISYPGPLSVSVSPQCDSLPAAGNKNLDVLVNSTLGSNLDSKTRSEFKVKDDYKQEAGGSRSNNEVPVTSSKLNTLSNGELPVPGKDVKVAGHTEANLHKGVVDDDIVGNRVPGQKTNPGYTSSVKKPNKENLAKSGRDISLKLTMNEVVSALKHYGMEAREIGLLNQPVEKFFGAARLWPWEIIYYRRRKKGPISTENYAKRVEQNKEFGIVDQYVRSSSGWWECH</sequence>
<dbReference type="EnsemblPlants" id="KQJ99754">
    <property type="protein sequence ID" value="KQJ99754"/>
    <property type="gene ID" value="BRADI_3g45070v3"/>
</dbReference>
<feature type="compositionally biased region" description="Polar residues" evidence="3">
    <location>
        <begin position="516"/>
        <end position="527"/>
    </location>
</feature>
<dbReference type="PANTHER" id="PTHR48038">
    <property type="entry name" value="RIBONUCLEOPROTEIN RB97D"/>
    <property type="match status" value="1"/>
</dbReference>
<dbReference type="Gene3D" id="3.30.70.330">
    <property type="match status" value="1"/>
</dbReference>
<evidence type="ECO:0000259" key="4">
    <source>
        <dbReference type="PROSITE" id="PS50102"/>
    </source>
</evidence>
<reference evidence="7" key="3">
    <citation type="submission" date="2018-08" db="UniProtKB">
        <authorList>
            <consortium name="EnsemblPlants"/>
        </authorList>
    </citation>
    <scope>IDENTIFICATION</scope>
    <source>
        <strain evidence="7">cv. Bd21</strain>
    </source>
</reference>
<gene>
    <name evidence="7" type="primary">LOC100843176</name>
    <name evidence="6" type="ORF">BRADI_3g45070v3</name>
</gene>
<dbReference type="EnsemblPlants" id="KQJ99757">
    <property type="protein sequence ID" value="KQJ99757"/>
    <property type="gene ID" value="BRADI_3g45070v3"/>
</dbReference>
<evidence type="ECO:0000256" key="3">
    <source>
        <dbReference type="SAM" id="MobiDB-lite"/>
    </source>
</evidence>
<dbReference type="EMBL" id="CM000882">
    <property type="protein sequence ID" value="KQJ99757.1"/>
    <property type="molecule type" value="Genomic_DNA"/>
</dbReference>
<organism evidence="6">
    <name type="scientific">Brachypodium distachyon</name>
    <name type="common">Purple false brome</name>
    <name type="synonym">Trachynia distachya</name>
    <dbReference type="NCBI Taxonomy" id="15368"/>
    <lineage>
        <taxon>Eukaryota</taxon>
        <taxon>Viridiplantae</taxon>
        <taxon>Streptophyta</taxon>
        <taxon>Embryophyta</taxon>
        <taxon>Tracheophyta</taxon>
        <taxon>Spermatophyta</taxon>
        <taxon>Magnoliopsida</taxon>
        <taxon>Liliopsida</taxon>
        <taxon>Poales</taxon>
        <taxon>Poaceae</taxon>
        <taxon>BOP clade</taxon>
        <taxon>Pooideae</taxon>
        <taxon>Stipodae</taxon>
        <taxon>Brachypodieae</taxon>
        <taxon>Brachypodium</taxon>
    </lineage>
</organism>
<dbReference type="KEGG" id="bdi:100843176"/>
<proteinExistence type="predicted"/>
<keyword evidence="1" id="KW-0862">Zinc</keyword>
<dbReference type="SMART" id="SM00343">
    <property type="entry name" value="ZnF_C2HC"/>
    <property type="match status" value="1"/>
</dbReference>
<dbReference type="RefSeq" id="XP_024317514.1">
    <property type="nucleotide sequence ID" value="XM_024461746.1"/>
</dbReference>
<dbReference type="Pfam" id="PF00076">
    <property type="entry name" value="RRM_1"/>
    <property type="match status" value="1"/>
</dbReference>
<feature type="domain" description="CCHC-type" evidence="5">
    <location>
        <begin position="232"/>
        <end position="247"/>
    </location>
</feature>
<dbReference type="InterPro" id="IPR001878">
    <property type="entry name" value="Znf_CCHC"/>
</dbReference>
<reference evidence="6" key="2">
    <citation type="submission" date="2017-06" db="EMBL/GenBank/DDBJ databases">
        <title>WGS assembly of Brachypodium distachyon.</title>
        <authorList>
            <consortium name="The International Brachypodium Initiative"/>
            <person name="Lucas S."/>
            <person name="Harmon-Smith M."/>
            <person name="Lail K."/>
            <person name="Tice H."/>
            <person name="Grimwood J."/>
            <person name="Bruce D."/>
            <person name="Barry K."/>
            <person name="Shu S."/>
            <person name="Lindquist E."/>
            <person name="Wang M."/>
            <person name="Pitluck S."/>
            <person name="Vogel J.P."/>
            <person name="Garvin D.F."/>
            <person name="Mockler T.C."/>
            <person name="Schmutz J."/>
            <person name="Rokhsar D."/>
            <person name="Bevan M.W."/>
        </authorList>
    </citation>
    <scope>NUCLEOTIDE SEQUENCE</scope>
    <source>
        <strain evidence="6">Bd21</strain>
    </source>
</reference>
<dbReference type="PANTHER" id="PTHR48038:SF2">
    <property type="entry name" value="OS02G0536400 PROTEIN"/>
    <property type="match status" value="1"/>
</dbReference>
<feature type="compositionally biased region" description="Polar residues" evidence="3">
    <location>
        <begin position="381"/>
        <end position="390"/>
    </location>
</feature>
<evidence type="ECO:0000256" key="2">
    <source>
        <dbReference type="PROSITE-ProRule" id="PRU00176"/>
    </source>
</evidence>
<feature type="compositionally biased region" description="Polar residues" evidence="3">
    <location>
        <begin position="461"/>
        <end position="479"/>
    </location>
</feature>
<dbReference type="RefSeq" id="XP_003572587.1">
    <property type="nucleotide sequence ID" value="XM_003572539.4"/>
</dbReference>
<evidence type="ECO:0000256" key="1">
    <source>
        <dbReference type="PROSITE-ProRule" id="PRU00047"/>
    </source>
</evidence>
<dbReference type="Gramene" id="KQJ99757">
    <property type="protein sequence ID" value="KQJ99757"/>
    <property type="gene ID" value="BRADI_3g45070v3"/>
</dbReference>
<accession>I1IA98</accession>
<dbReference type="Proteomes" id="UP000008810">
    <property type="component" value="Chromosome 3"/>
</dbReference>
<feature type="region of interest" description="Disordered" evidence="3">
    <location>
        <begin position="451"/>
        <end position="482"/>
    </location>
</feature>
<feature type="compositionally biased region" description="Basic and acidic residues" evidence="3">
    <location>
        <begin position="86"/>
        <end position="95"/>
    </location>
</feature>
<dbReference type="GeneID" id="100843176"/>
<dbReference type="GO" id="GO:0016607">
    <property type="term" value="C:nuclear speck"/>
    <property type="evidence" value="ECO:0000318"/>
    <property type="project" value="GO_Central"/>
</dbReference>
<keyword evidence="2" id="KW-0694">RNA-binding</keyword>
<protein>
    <recommendedName>
        <fullName evidence="9">CCHC-type domain-containing protein</fullName>
    </recommendedName>
</protein>
<dbReference type="eggNOG" id="KOG0106">
    <property type="taxonomic scope" value="Eukaryota"/>
</dbReference>
<dbReference type="GO" id="GO:0000381">
    <property type="term" value="P:regulation of alternative mRNA splicing, via spliceosome"/>
    <property type="evidence" value="ECO:0000318"/>
    <property type="project" value="GO_Central"/>
</dbReference>
<dbReference type="EMBL" id="CM000882">
    <property type="protein sequence ID" value="KQJ99753.1"/>
    <property type="molecule type" value="Genomic_DNA"/>
</dbReference>
<keyword evidence="1" id="KW-0479">Metal-binding</keyword>
<dbReference type="InterPro" id="IPR035979">
    <property type="entry name" value="RBD_domain_sf"/>
</dbReference>
<evidence type="ECO:0000313" key="7">
    <source>
        <dbReference type="EnsemblPlants" id="KQJ99753"/>
    </source>
</evidence>
<dbReference type="EMBL" id="CM000882">
    <property type="protein sequence ID" value="KQJ99755.1"/>
    <property type="molecule type" value="Genomic_DNA"/>
</dbReference>
<feature type="region of interest" description="Disordered" evidence="3">
    <location>
        <begin position="287"/>
        <end position="392"/>
    </location>
</feature>
<feature type="compositionally biased region" description="Low complexity" evidence="3">
    <location>
        <begin position="351"/>
        <end position="380"/>
    </location>
</feature>
<dbReference type="PROSITE" id="PS50102">
    <property type="entry name" value="RRM"/>
    <property type="match status" value="1"/>
</dbReference>
<keyword evidence="1" id="KW-0863">Zinc-finger</keyword>
<dbReference type="Gramene" id="KQJ99753">
    <property type="protein sequence ID" value="KQJ99753"/>
    <property type="gene ID" value="BRADI_3g45070v3"/>
</dbReference>
<evidence type="ECO:0000313" key="6">
    <source>
        <dbReference type="EMBL" id="KQJ99754.1"/>
    </source>
</evidence>
<feature type="region of interest" description="Disordered" evidence="3">
    <location>
        <begin position="78"/>
        <end position="181"/>
    </location>
</feature>
<dbReference type="RefSeq" id="XP_024317512.1">
    <property type="nucleotide sequence ID" value="XM_024461744.1"/>
</dbReference>
<dbReference type="GO" id="GO:0003729">
    <property type="term" value="F:mRNA binding"/>
    <property type="evidence" value="ECO:0000318"/>
    <property type="project" value="GO_Central"/>
</dbReference>